<keyword evidence="5" id="KW-1185">Reference proteome</keyword>
<evidence type="ECO:0000256" key="1">
    <source>
        <dbReference type="ARBA" id="ARBA00004167"/>
    </source>
</evidence>
<dbReference type="PANTHER" id="PTHR21461">
    <property type="entry name" value="GLYCOSYLTRANSFERASE FAMILY 92 PROTEIN"/>
    <property type="match status" value="1"/>
</dbReference>
<evidence type="ECO:0000256" key="3">
    <source>
        <dbReference type="ARBA" id="ARBA00022989"/>
    </source>
</evidence>
<dbReference type="GO" id="GO:0005737">
    <property type="term" value="C:cytoplasm"/>
    <property type="evidence" value="ECO:0007669"/>
    <property type="project" value="TreeGrafter"/>
</dbReference>
<dbReference type="RefSeq" id="WP_184807559.1">
    <property type="nucleotide sequence ID" value="NZ_JACIIZ010000023.1"/>
</dbReference>
<dbReference type="GO" id="GO:0016020">
    <property type="term" value="C:membrane"/>
    <property type="evidence" value="ECO:0007669"/>
    <property type="project" value="UniProtKB-SubCell"/>
</dbReference>
<dbReference type="GO" id="GO:0016757">
    <property type="term" value="F:glycosyltransferase activity"/>
    <property type="evidence" value="ECO:0007669"/>
    <property type="project" value="TreeGrafter"/>
</dbReference>
<comment type="subcellular location">
    <subcellularLocation>
        <location evidence="1">Membrane</location>
        <topology evidence="1">Single-pass membrane protein</topology>
    </subcellularLocation>
</comment>
<accession>A0A7X0B5I3</accession>
<gene>
    <name evidence="4" type="ORF">FHS74_005636</name>
</gene>
<keyword evidence="3" id="KW-1133">Transmembrane helix</keyword>
<protein>
    <submittedName>
        <fullName evidence="4">Glycosyltransferase involved in cell wall biosynthesis</fullName>
    </submittedName>
</protein>
<keyword evidence="3" id="KW-0472">Membrane</keyword>
<evidence type="ECO:0000256" key="2">
    <source>
        <dbReference type="ARBA" id="ARBA00022692"/>
    </source>
</evidence>
<evidence type="ECO:0000313" key="5">
    <source>
        <dbReference type="Proteomes" id="UP000539175"/>
    </source>
</evidence>
<dbReference type="Proteomes" id="UP000539175">
    <property type="component" value="Unassembled WGS sequence"/>
</dbReference>
<comment type="caution">
    <text evidence="4">The sequence shown here is derived from an EMBL/GenBank/DDBJ whole genome shotgun (WGS) entry which is preliminary data.</text>
</comment>
<dbReference type="Gene3D" id="3.90.550.10">
    <property type="entry name" value="Spore Coat Polysaccharide Biosynthesis Protein SpsA, Chain A"/>
    <property type="match status" value="1"/>
</dbReference>
<name>A0A7X0B5I3_9PROT</name>
<dbReference type="SUPFAM" id="SSF53448">
    <property type="entry name" value="Nucleotide-diphospho-sugar transferases"/>
    <property type="match status" value="1"/>
</dbReference>
<keyword evidence="4" id="KW-0808">Transferase</keyword>
<dbReference type="EMBL" id="JACIIZ010000023">
    <property type="protein sequence ID" value="MBB6255040.1"/>
    <property type="molecule type" value="Genomic_DNA"/>
</dbReference>
<organism evidence="4 5">
    <name type="scientific">Nitrospirillum iridis</name>
    <dbReference type="NCBI Taxonomy" id="765888"/>
    <lineage>
        <taxon>Bacteria</taxon>
        <taxon>Pseudomonadati</taxon>
        <taxon>Pseudomonadota</taxon>
        <taxon>Alphaproteobacteria</taxon>
        <taxon>Rhodospirillales</taxon>
        <taxon>Azospirillaceae</taxon>
        <taxon>Nitrospirillum</taxon>
    </lineage>
</organism>
<sequence length="307" mass="34414">MPPRVTLCAIIKDEADSLLEWVAYHHLMGVDRFVVYDNGSTDGSRALLERLARRIDITVIDWPSAGGGVALSFPEARDLVLSRPDLRGFNWWGERTVGPQMRAYNHFLAYYGAETDWVLFIDADEFVVSRDGMSLPALAARYGQDPAVGAVALNWRYFGSSGQLAPDGRLVIERFTRCAPTAFSGHVHMKTLARPAALDRMLIHAGRLGAGWRYVDDRGQPVDIRDFAFTPAVSHARLWLNHYSVKSRAEFQRKRARGLAPYPDGHPEKQDGLDEEYFRRQDLNDEEDLAAAAMAPAVRAEMARLLA</sequence>
<keyword evidence="2" id="KW-0812">Transmembrane</keyword>
<evidence type="ECO:0000313" key="4">
    <source>
        <dbReference type="EMBL" id="MBB6255040.1"/>
    </source>
</evidence>
<proteinExistence type="predicted"/>
<reference evidence="4 5" key="1">
    <citation type="submission" date="2020-08" db="EMBL/GenBank/DDBJ databases">
        <title>Genomic Encyclopedia of Type Strains, Phase IV (KMG-IV): sequencing the most valuable type-strain genomes for metagenomic binning, comparative biology and taxonomic classification.</title>
        <authorList>
            <person name="Goeker M."/>
        </authorList>
    </citation>
    <scope>NUCLEOTIDE SEQUENCE [LARGE SCALE GENOMIC DNA]</scope>
    <source>
        <strain evidence="4 5">DSM 22198</strain>
    </source>
</reference>
<dbReference type="InterPro" id="IPR029044">
    <property type="entry name" value="Nucleotide-diphossugar_trans"/>
</dbReference>
<dbReference type="PANTHER" id="PTHR21461:SF69">
    <property type="entry name" value="GLYCOSYLTRANSFERASE FAMILY 92 PROTEIN"/>
    <property type="match status" value="1"/>
</dbReference>
<dbReference type="Pfam" id="PF13704">
    <property type="entry name" value="Glyco_tranf_2_4"/>
    <property type="match status" value="1"/>
</dbReference>
<dbReference type="AlphaFoldDB" id="A0A7X0B5I3"/>